<evidence type="ECO:0000313" key="4">
    <source>
        <dbReference type="EMBL" id="MDF2953825.1"/>
    </source>
</evidence>
<comment type="caution">
    <text evidence="4">The sequence shown here is derived from an EMBL/GenBank/DDBJ whole genome shotgun (WGS) entry which is preliminary data.</text>
</comment>
<feature type="domain" description="DUF1731" evidence="3">
    <location>
        <begin position="248"/>
        <end position="294"/>
    </location>
</feature>
<feature type="domain" description="NAD-dependent epimerase/dehydratase" evidence="2">
    <location>
        <begin position="4"/>
        <end position="221"/>
    </location>
</feature>
<evidence type="ECO:0000259" key="3">
    <source>
        <dbReference type="Pfam" id="PF08338"/>
    </source>
</evidence>
<dbReference type="SUPFAM" id="SSF51735">
    <property type="entry name" value="NAD(P)-binding Rossmann-fold domains"/>
    <property type="match status" value="1"/>
</dbReference>
<dbReference type="Gene3D" id="3.40.50.720">
    <property type="entry name" value="NAD(P)-binding Rossmann-like Domain"/>
    <property type="match status" value="1"/>
</dbReference>
<sequence>MKKVFITGGTGFVGSYILPLLHKEGYEIYVLVRSKERAKRLPSFCKPVLGDSTKKGEWQTYLSKADIVVNLAGQNIFSRWNESYKRLIFESRVKSTENVVSFLKENSILINASAIGYYGDKGDTLLTEDSPPGDDFLAKTCIEWEKEAQKAKEKGAKVIITRFGIVLGKGGMLSKILPIFKLGLGGTLGKGNQWFSWIHIEDLAQAISFLIKAQKERIYNLVSPNPVTNKDFVKTLGSILKRPTVLPAPVFAMRLLFGELANVITYSVKAYPKNLLELGFKFRFENIKDALKNLILKNEKQLV</sequence>
<protein>
    <submittedName>
        <fullName evidence="4">NAD dependent epimerase/dehydratase family enzyme</fullName>
    </submittedName>
</protein>
<dbReference type="Proteomes" id="UP001144110">
    <property type="component" value="Unassembled WGS sequence"/>
</dbReference>
<dbReference type="EMBL" id="JAPHEG010000004">
    <property type="protein sequence ID" value="MDF2953825.1"/>
    <property type="molecule type" value="Genomic_DNA"/>
</dbReference>
<dbReference type="NCBIfam" id="TIGR01777">
    <property type="entry name" value="yfcH"/>
    <property type="match status" value="1"/>
</dbReference>
<dbReference type="Pfam" id="PF08338">
    <property type="entry name" value="DUF1731"/>
    <property type="match status" value="1"/>
</dbReference>
<proteinExistence type="inferred from homology"/>
<dbReference type="PANTHER" id="PTHR11092">
    <property type="entry name" value="SUGAR NUCLEOTIDE EPIMERASE RELATED"/>
    <property type="match status" value="1"/>
</dbReference>
<dbReference type="InterPro" id="IPR036291">
    <property type="entry name" value="NAD(P)-bd_dom_sf"/>
</dbReference>
<dbReference type="PANTHER" id="PTHR11092:SF0">
    <property type="entry name" value="EPIMERASE FAMILY PROTEIN SDR39U1"/>
    <property type="match status" value="1"/>
</dbReference>
<evidence type="ECO:0000259" key="2">
    <source>
        <dbReference type="Pfam" id="PF01370"/>
    </source>
</evidence>
<gene>
    <name evidence="4" type="ORF">OD816_001070</name>
</gene>
<name>A0AAE3P537_9BACT</name>
<dbReference type="InterPro" id="IPR013549">
    <property type="entry name" value="DUF1731"/>
</dbReference>
<dbReference type="InterPro" id="IPR001509">
    <property type="entry name" value="Epimerase_deHydtase"/>
</dbReference>
<reference evidence="4" key="1">
    <citation type="submission" date="2022-11" db="EMBL/GenBank/DDBJ databases">
        <title>Candidatus Alkanophaga archaea from heated hydrothermal vent sediment oxidize petroleum alkanes.</title>
        <authorList>
            <person name="Zehnle H."/>
            <person name="Laso-Perez R."/>
            <person name="Lipp J."/>
            <person name="Teske A."/>
            <person name="Wegener G."/>
        </authorList>
    </citation>
    <scope>NUCLEOTIDE SEQUENCE</scope>
    <source>
        <strain evidence="4">MCA70</strain>
    </source>
</reference>
<dbReference type="InterPro" id="IPR010099">
    <property type="entry name" value="SDR39U1"/>
</dbReference>
<dbReference type="AlphaFoldDB" id="A0AAE3P537"/>
<comment type="similarity">
    <text evidence="1">Belongs to the NAD(P)-dependent epimerase/dehydratase family. SDR39U1 subfamily.</text>
</comment>
<evidence type="ECO:0000256" key="1">
    <source>
        <dbReference type="ARBA" id="ARBA00009353"/>
    </source>
</evidence>
<organism evidence="4 5">
    <name type="scientific">Candidatus Thermodesulfobacterium syntrophicum</name>
    <dbReference type="NCBI Taxonomy" id="3060442"/>
    <lineage>
        <taxon>Bacteria</taxon>
        <taxon>Pseudomonadati</taxon>
        <taxon>Thermodesulfobacteriota</taxon>
        <taxon>Thermodesulfobacteria</taxon>
        <taxon>Thermodesulfobacteriales</taxon>
        <taxon>Thermodesulfobacteriaceae</taxon>
        <taxon>Thermodesulfobacterium</taxon>
    </lineage>
</organism>
<dbReference type="Pfam" id="PF01370">
    <property type="entry name" value="Epimerase"/>
    <property type="match status" value="1"/>
</dbReference>
<accession>A0AAE3P537</accession>
<evidence type="ECO:0000313" key="5">
    <source>
        <dbReference type="Proteomes" id="UP001144110"/>
    </source>
</evidence>